<name>A0A852ZIT9_9ACTN</name>
<gene>
    <name evidence="2" type="ORF">F4554_005502</name>
</gene>
<evidence type="ECO:0000259" key="1">
    <source>
        <dbReference type="Pfam" id="PF01636"/>
    </source>
</evidence>
<dbReference type="SUPFAM" id="SSF56112">
    <property type="entry name" value="Protein kinase-like (PK-like)"/>
    <property type="match status" value="1"/>
</dbReference>
<dbReference type="InterPro" id="IPR011009">
    <property type="entry name" value="Kinase-like_dom_sf"/>
</dbReference>
<dbReference type="Pfam" id="PF01636">
    <property type="entry name" value="APH"/>
    <property type="match status" value="1"/>
</dbReference>
<keyword evidence="3" id="KW-1185">Reference proteome</keyword>
<organism evidence="2 3">
    <name type="scientific">Actinopolymorpha rutila</name>
    <dbReference type="NCBI Taxonomy" id="446787"/>
    <lineage>
        <taxon>Bacteria</taxon>
        <taxon>Bacillati</taxon>
        <taxon>Actinomycetota</taxon>
        <taxon>Actinomycetes</taxon>
        <taxon>Propionibacteriales</taxon>
        <taxon>Actinopolymorphaceae</taxon>
        <taxon>Actinopolymorpha</taxon>
    </lineage>
</organism>
<proteinExistence type="predicted"/>
<dbReference type="AlphaFoldDB" id="A0A852ZIT9"/>
<dbReference type="Proteomes" id="UP000579605">
    <property type="component" value="Unassembled WGS sequence"/>
</dbReference>
<dbReference type="Gene3D" id="3.90.1200.10">
    <property type="match status" value="1"/>
</dbReference>
<dbReference type="InterPro" id="IPR002575">
    <property type="entry name" value="Aminoglycoside_PTrfase"/>
</dbReference>
<reference evidence="2 3" key="1">
    <citation type="submission" date="2020-07" db="EMBL/GenBank/DDBJ databases">
        <title>Sequencing the genomes of 1000 actinobacteria strains.</title>
        <authorList>
            <person name="Klenk H.-P."/>
        </authorList>
    </citation>
    <scope>NUCLEOTIDE SEQUENCE [LARGE SCALE GENOMIC DNA]</scope>
    <source>
        <strain evidence="2 3">DSM 18448</strain>
    </source>
</reference>
<evidence type="ECO:0000313" key="3">
    <source>
        <dbReference type="Proteomes" id="UP000579605"/>
    </source>
</evidence>
<accession>A0A852ZIT9</accession>
<feature type="domain" description="Aminoglycoside phosphotransferase" evidence="1">
    <location>
        <begin position="49"/>
        <end position="224"/>
    </location>
</feature>
<sequence length="305" mass="33237">MAIVSDDQTPVSARRSAAKDLVGEVNAQTGSDLRLIGLPDQGTVSSAAYVRWPDGHTGVLTRSILSPDTLHLIADVLASVSARGVPVPRYELITALSQGSAIVQEQLPGSPPRHIDPSIIEAMVDVNESFAGLLADWPQVELRSLYLAESGEGWCLHETLERYDDRSRTLLGWIHDVATAGPDQLTGDDLVHWDFVPGNVLFDPTGAVTGVVDWFTIARGDRHFGLLKPRFYLGWLAAVAPAGGRPTVTAAALSRLDDLLDQLLKPATYDAYWAHWSLALIDWAIRHGTQSEIDCYLDLATTRIR</sequence>
<protein>
    <recommendedName>
        <fullName evidence="1">Aminoglycoside phosphotransferase domain-containing protein</fullName>
    </recommendedName>
</protein>
<comment type="caution">
    <text evidence="2">The sequence shown here is derived from an EMBL/GenBank/DDBJ whole genome shotgun (WGS) entry which is preliminary data.</text>
</comment>
<dbReference type="RefSeq" id="WP_179790272.1">
    <property type="nucleotide sequence ID" value="NZ_BAAARR010000041.1"/>
</dbReference>
<evidence type="ECO:0000313" key="2">
    <source>
        <dbReference type="EMBL" id="NYH92864.1"/>
    </source>
</evidence>
<dbReference type="EMBL" id="JACBZH010000001">
    <property type="protein sequence ID" value="NYH92864.1"/>
    <property type="molecule type" value="Genomic_DNA"/>
</dbReference>